<dbReference type="Proteomes" id="UP001174932">
    <property type="component" value="Unassembled WGS sequence"/>
</dbReference>
<dbReference type="RefSeq" id="WP_304377736.1">
    <property type="nucleotide sequence ID" value="NZ_JAUOZU010000013.1"/>
</dbReference>
<comment type="caution">
    <text evidence="1">The sequence shown here is derived from an EMBL/GenBank/DDBJ whole genome shotgun (WGS) entry which is preliminary data.</text>
</comment>
<dbReference type="EMBL" id="JAUOZU010000013">
    <property type="protein sequence ID" value="MDO6965806.1"/>
    <property type="molecule type" value="Genomic_DNA"/>
</dbReference>
<accession>A0ABT8YQ08</accession>
<protein>
    <submittedName>
        <fullName evidence="1">Uncharacterized protein</fullName>
    </submittedName>
</protein>
<organism evidence="1 2">
    <name type="scientific">Rhizobium alvei</name>
    <dbReference type="NCBI Taxonomy" id="1132659"/>
    <lineage>
        <taxon>Bacteria</taxon>
        <taxon>Pseudomonadati</taxon>
        <taxon>Pseudomonadota</taxon>
        <taxon>Alphaproteobacteria</taxon>
        <taxon>Hyphomicrobiales</taxon>
        <taxon>Rhizobiaceae</taxon>
        <taxon>Rhizobium/Agrobacterium group</taxon>
        <taxon>Rhizobium</taxon>
    </lineage>
</organism>
<gene>
    <name evidence="1" type="ORF">Q4481_17735</name>
</gene>
<name>A0ABT8YQ08_9HYPH</name>
<reference evidence="1" key="1">
    <citation type="journal article" date="2015" name="Int. J. Syst. Evol. Microbiol.">
        <title>Rhizobium alvei sp. nov., isolated from a freshwater river.</title>
        <authorList>
            <person name="Sheu S.Y."/>
            <person name="Huang H.W."/>
            <person name="Young C.C."/>
            <person name="Chen W.M."/>
        </authorList>
    </citation>
    <scope>NUCLEOTIDE SEQUENCE</scope>
    <source>
        <strain evidence="1">TNR-22</strain>
    </source>
</reference>
<keyword evidence="2" id="KW-1185">Reference proteome</keyword>
<sequence length="54" mass="5740">MRTGNTGERFALRGRAPLAASLKDVSAVPVVRLTLAGFTLVLDGKVVVLERSDD</sequence>
<proteinExistence type="predicted"/>
<evidence type="ECO:0000313" key="1">
    <source>
        <dbReference type="EMBL" id="MDO6965806.1"/>
    </source>
</evidence>
<evidence type="ECO:0000313" key="2">
    <source>
        <dbReference type="Proteomes" id="UP001174932"/>
    </source>
</evidence>
<reference evidence="1" key="2">
    <citation type="submission" date="2023-07" db="EMBL/GenBank/DDBJ databases">
        <authorList>
            <person name="Shen H."/>
        </authorList>
    </citation>
    <scope>NUCLEOTIDE SEQUENCE</scope>
    <source>
        <strain evidence="1">TNR-22</strain>
    </source>
</reference>